<dbReference type="Gene3D" id="2.60.110.10">
    <property type="entry name" value="Thaumatin"/>
    <property type="match status" value="1"/>
</dbReference>
<dbReference type="Pfam" id="PF16483">
    <property type="entry name" value="Glyco_hydro_64"/>
    <property type="match status" value="1"/>
</dbReference>
<keyword evidence="5" id="KW-1185">Reference proteome</keyword>
<comment type="caution">
    <text evidence="4">The sequence shown here is derived from an EMBL/GenBank/DDBJ whole genome shotgun (WGS) entry which is preliminary data.</text>
</comment>
<dbReference type="PANTHER" id="PTHR38165:SF1">
    <property type="entry name" value="GLUCANASE B"/>
    <property type="match status" value="1"/>
</dbReference>
<name>A0ABR1P1N2_DIAER</name>
<evidence type="ECO:0000256" key="2">
    <source>
        <dbReference type="SAM" id="SignalP"/>
    </source>
</evidence>
<dbReference type="InterPro" id="IPR037176">
    <property type="entry name" value="Osmotin/thaumatin-like_sf"/>
</dbReference>
<gene>
    <name evidence="4" type="ORF">SLS63_008801</name>
</gene>
<reference evidence="4 5" key="1">
    <citation type="submission" date="2024-02" db="EMBL/GenBank/DDBJ databases">
        <title>De novo assembly and annotation of 12 fungi associated with fruit tree decline syndrome in Ontario, Canada.</title>
        <authorList>
            <person name="Sulman M."/>
            <person name="Ellouze W."/>
            <person name="Ilyukhin E."/>
        </authorList>
    </citation>
    <scope>NUCLEOTIDE SEQUENCE [LARGE SCALE GENOMIC DNA]</scope>
    <source>
        <strain evidence="4 5">M169</strain>
    </source>
</reference>
<feature type="compositionally biased region" description="Low complexity" evidence="1">
    <location>
        <begin position="49"/>
        <end position="58"/>
    </location>
</feature>
<dbReference type="InterPro" id="IPR037398">
    <property type="entry name" value="Glyco_hydro_64_fam"/>
</dbReference>
<protein>
    <recommendedName>
        <fullName evidence="3">GH64 domain-containing protein</fullName>
    </recommendedName>
</protein>
<sequence length="455" mass="47464">MLSSLILAVAGATVFSTQPFAYVIPSGTSNTRGVLTPDRVRRDITPRQSASATASTTAGSGGSGLEIKITNSASDKMYAYIMGEDYSNGKKVFFQNGADAWYYPTYSGASNGTASKNGAVDTSSNKLAIEVGGNSDTTVTLTEYLNSGRVYIGAAEMTFMQDPSGNLVEPSPVDTSDANYGFAWGIVELAWSDVELAADLSYVDSVGLALGMRVTTADGEELYDAGLPAGSLEKVCDELAAVGDEWGAMCVKGSDGNLIRALAPSKYISGDAAGGLSTFYDSYIDEVWDKYSSAELTVNTQESTWGPNVTCKVSGGGGDSAMVCTQPDGATYDYAKPTTADVLGCNSGPFTGQGDNAYQSRTWPRLCAAFTRSTLLLDGGDVTPSSGVGAAQYYTGDVTNHFSRIVHEVVTPGEVGTGAYAFAFDDVNAPGTGENESGMFQVGNARSIEIEVRGT</sequence>
<feature type="chain" id="PRO_5045594251" description="GH64 domain-containing protein" evidence="2">
    <location>
        <begin position="17"/>
        <end position="455"/>
    </location>
</feature>
<evidence type="ECO:0000313" key="4">
    <source>
        <dbReference type="EMBL" id="KAK7723507.1"/>
    </source>
</evidence>
<dbReference type="PANTHER" id="PTHR38165">
    <property type="match status" value="1"/>
</dbReference>
<feature type="region of interest" description="Disordered" evidence="1">
    <location>
        <begin position="33"/>
        <end position="62"/>
    </location>
</feature>
<dbReference type="EMBL" id="JAKNSF020000059">
    <property type="protein sequence ID" value="KAK7723507.1"/>
    <property type="molecule type" value="Genomic_DNA"/>
</dbReference>
<evidence type="ECO:0000256" key="1">
    <source>
        <dbReference type="SAM" id="MobiDB-lite"/>
    </source>
</evidence>
<dbReference type="Gene3D" id="3.30.920.50">
    <property type="entry name" value="Beta-1,3-glucanase, C-terminal domain"/>
    <property type="match status" value="1"/>
</dbReference>
<evidence type="ECO:0000259" key="3">
    <source>
        <dbReference type="PROSITE" id="PS52006"/>
    </source>
</evidence>
<dbReference type="Proteomes" id="UP001430848">
    <property type="component" value="Unassembled WGS sequence"/>
</dbReference>
<keyword evidence="2" id="KW-0732">Signal</keyword>
<organism evidence="4 5">
    <name type="scientific">Diaporthe eres</name>
    <name type="common">Phomopsis oblonga</name>
    <dbReference type="NCBI Taxonomy" id="83184"/>
    <lineage>
        <taxon>Eukaryota</taxon>
        <taxon>Fungi</taxon>
        <taxon>Dikarya</taxon>
        <taxon>Ascomycota</taxon>
        <taxon>Pezizomycotina</taxon>
        <taxon>Sordariomycetes</taxon>
        <taxon>Sordariomycetidae</taxon>
        <taxon>Diaporthales</taxon>
        <taxon>Diaporthaceae</taxon>
        <taxon>Diaporthe</taxon>
        <taxon>Diaporthe eres species complex</taxon>
    </lineage>
</organism>
<feature type="domain" description="GH64" evidence="3">
    <location>
        <begin position="49"/>
        <end position="444"/>
    </location>
</feature>
<proteinExistence type="predicted"/>
<dbReference type="InterPro" id="IPR042517">
    <property type="entry name" value="Glyco_hydro_64_N_2"/>
</dbReference>
<accession>A0ABR1P1N2</accession>
<dbReference type="PROSITE" id="PS52006">
    <property type="entry name" value="GH64"/>
    <property type="match status" value="1"/>
</dbReference>
<feature type="signal peptide" evidence="2">
    <location>
        <begin position="1"/>
        <end position="16"/>
    </location>
</feature>
<dbReference type="InterPro" id="IPR032477">
    <property type="entry name" value="Glyco_hydro_64"/>
</dbReference>
<evidence type="ECO:0000313" key="5">
    <source>
        <dbReference type="Proteomes" id="UP001430848"/>
    </source>
</evidence>